<dbReference type="SUPFAM" id="SSF53448">
    <property type="entry name" value="Nucleotide-diphospho-sugar transferases"/>
    <property type="match status" value="1"/>
</dbReference>
<dbReference type="CDD" id="cd00761">
    <property type="entry name" value="Glyco_tranf_GTA_type"/>
    <property type="match status" value="1"/>
</dbReference>
<proteinExistence type="predicted"/>
<dbReference type="OrthoDB" id="597270at2"/>
<dbReference type="InterPro" id="IPR050834">
    <property type="entry name" value="Glycosyltransf_2"/>
</dbReference>
<dbReference type="Proteomes" id="UP000321734">
    <property type="component" value="Unassembled WGS sequence"/>
</dbReference>
<evidence type="ECO:0000313" key="2">
    <source>
        <dbReference type="EMBL" id="TXE05841.1"/>
    </source>
</evidence>
<evidence type="ECO:0000313" key="3">
    <source>
        <dbReference type="Proteomes" id="UP000321734"/>
    </source>
</evidence>
<keyword evidence="2" id="KW-0808">Transferase</keyword>
<dbReference type="AlphaFoldDB" id="A0A5C7ABR7"/>
<gene>
    <name evidence="2" type="ORF">ES711_14855</name>
</gene>
<accession>A0A5C7ABR7</accession>
<dbReference type="InterPro" id="IPR029044">
    <property type="entry name" value="Nucleotide-diphossugar_trans"/>
</dbReference>
<evidence type="ECO:0000259" key="1">
    <source>
        <dbReference type="Pfam" id="PF00535"/>
    </source>
</evidence>
<keyword evidence="3" id="KW-1185">Reference proteome</keyword>
<sequence>MDNSVSVIMPTFNRAHFILYTLQSFMNQSFKNWEIILIDDGSTDNTKHIIENIKDYRIKYFIRSKEYTKGPCGCRNMGIDNALHDYILFFDDDDIAHPKLLEYSMNAFDQYEEIDFCNYGRSVFYNDSELQFKLDNSYKITTIAEEDYYKIIANILPFNTCAVVWKRTAIGSERFNETLIYSDEWEYFQRLLSNGLSGIKLEMDLIFARKHSNSSTARFLNKDSVYYKSTVRARKLAIVNLGEKLLLNKDLFKYFLNQSIILKDKSILMLTMEYYRMKSFQTFFYSIGYDIYPMLKAYYKIKSKIVRNYNNSRII</sequence>
<protein>
    <submittedName>
        <fullName evidence="2">Glycosyltransferase family 2 protein</fullName>
    </submittedName>
</protein>
<feature type="domain" description="Glycosyltransferase 2-like" evidence="1">
    <location>
        <begin position="6"/>
        <end position="135"/>
    </location>
</feature>
<dbReference type="PANTHER" id="PTHR43685">
    <property type="entry name" value="GLYCOSYLTRANSFERASE"/>
    <property type="match status" value="1"/>
</dbReference>
<dbReference type="InterPro" id="IPR001173">
    <property type="entry name" value="Glyco_trans_2-like"/>
</dbReference>
<organism evidence="2 3">
    <name type="scientific">Gelidibacter salicanalis</name>
    <dbReference type="NCBI Taxonomy" id="291193"/>
    <lineage>
        <taxon>Bacteria</taxon>
        <taxon>Pseudomonadati</taxon>
        <taxon>Bacteroidota</taxon>
        <taxon>Flavobacteriia</taxon>
        <taxon>Flavobacteriales</taxon>
        <taxon>Flavobacteriaceae</taxon>
        <taxon>Gelidibacter</taxon>
    </lineage>
</organism>
<name>A0A5C7ABR7_9FLAO</name>
<dbReference type="GO" id="GO:0016740">
    <property type="term" value="F:transferase activity"/>
    <property type="evidence" value="ECO:0007669"/>
    <property type="project" value="UniProtKB-KW"/>
</dbReference>
<dbReference type="PANTHER" id="PTHR43685:SF2">
    <property type="entry name" value="GLYCOSYLTRANSFERASE 2-LIKE DOMAIN-CONTAINING PROTEIN"/>
    <property type="match status" value="1"/>
</dbReference>
<reference evidence="2 3" key="1">
    <citation type="submission" date="2019-08" db="EMBL/GenBank/DDBJ databases">
        <title>Genome sequence of Gelidibacter salicanalis IC162T.</title>
        <authorList>
            <person name="Bowman J.P."/>
        </authorList>
    </citation>
    <scope>NUCLEOTIDE SEQUENCE [LARGE SCALE GENOMIC DNA]</scope>
    <source>
        <strain evidence="2 3">IC162</strain>
    </source>
</reference>
<dbReference type="Pfam" id="PF00535">
    <property type="entry name" value="Glycos_transf_2"/>
    <property type="match status" value="1"/>
</dbReference>
<dbReference type="EMBL" id="VORX01000009">
    <property type="protein sequence ID" value="TXE05841.1"/>
    <property type="molecule type" value="Genomic_DNA"/>
</dbReference>
<dbReference type="RefSeq" id="WP_146894093.1">
    <property type="nucleotide sequence ID" value="NZ_VORX01000009.1"/>
</dbReference>
<dbReference type="Gene3D" id="3.90.550.10">
    <property type="entry name" value="Spore Coat Polysaccharide Biosynthesis Protein SpsA, Chain A"/>
    <property type="match status" value="1"/>
</dbReference>
<comment type="caution">
    <text evidence="2">The sequence shown here is derived from an EMBL/GenBank/DDBJ whole genome shotgun (WGS) entry which is preliminary data.</text>
</comment>